<proteinExistence type="inferred from homology"/>
<reference evidence="6" key="1">
    <citation type="submission" date="2020-09" db="EMBL/GenBank/DDBJ databases">
        <title>Bosea spartocytisi sp. nov. a root nodule endophyte of Spartocytisus supranubius in the high mountain ecosystem fo the Teide National Park (Canary Islands, Spain).</title>
        <authorList>
            <person name="Pulido-Suarez L."/>
            <person name="Peix A."/>
            <person name="Igual J.M."/>
            <person name="Socas-Perez N."/>
            <person name="Velazquez E."/>
            <person name="Flores-Felix J.D."/>
            <person name="Leon-Barrios M."/>
        </authorList>
    </citation>
    <scope>NUCLEOTIDE SEQUENCE</scope>
    <source>
        <strain evidence="6">SSUT16</strain>
    </source>
</reference>
<organism evidence="6 7">
    <name type="scientific">Bosea spartocytisi</name>
    <dbReference type="NCBI Taxonomy" id="2773451"/>
    <lineage>
        <taxon>Bacteria</taxon>
        <taxon>Pseudomonadati</taxon>
        <taxon>Pseudomonadota</taxon>
        <taxon>Alphaproteobacteria</taxon>
        <taxon>Hyphomicrobiales</taxon>
        <taxon>Boseaceae</taxon>
        <taxon>Bosea</taxon>
    </lineage>
</organism>
<dbReference type="Gene3D" id="3.10.105.10">
    <property type="entry name" value="Dipeptide-binding Protein, Domain 3"/>
    <property type="match status" value="1"/>
</dbReference>
<dbReference type="InterPro" id="IPR030678">
    <property type="entry name" value="Peptide/Ni-bd"/>
</dbReference>
<protein>
    <submittedName>
        <fullName evidence="6">Peptide ABC transporter substrate-binding protein</fullName>
    </submittedName>
</protein>
<evidence type="ECO:0000256" key="4">
    <source>
        <dbReference type="SAM" id="SignalP"/>
    </source>
</evidence>
<dbReference type="GO" id="GO:1904680">
    <property type="term" value="F:peptide transmembrane transporter activity"/>
    <property type="evidence" value="ECO:0007669"/>
    <property type="project" value="TreeGrafter"/>
</dbReference>
<dbReference type="Gene3D" id="3.90.76.10">
    <property type="entry name" value="Dipeptide-binding Protein, Domain 1"/>
    <property type="match status" value="1"/>
</dbReference>
<dbReference type="InterPro" id="IPR039424">
    <property type="entry name" value="SBP_5"/>
</dbReference>
<dbReference type="PROSITE" id="PS01040">
    <property type="entry name" value="SBP_BACTERIAL_5"/>
    <property type="match status" value="1"/>
</dbReference>
<evidence type="ECO:0000256" key="3">
    <source>
        <dbReference type="ARBA" id="ARBA00022729"/>
    </source>
</evidence>
<comment type="subcellular location">
    <subcellularLocation>
        <location evidence="1">Periplasm</location>
    </subcellularLocation>
</comment>
<accession>A0A927EAT9</accession>
<dbReference type="PIRSF" id="PIRSF002741">
    <property type="entry name" value="MppA"/>
    <property type="match status" value="1"/>
</dbReference>
<dbReference type="RefSeq" id="WP_191124365.1">
    <property type="nucleotide sequence ID" value="NZ_JACXWY010000006.1"/>
</dbReference>
<keyword evidence="7" id="KW-1185">Reference proteome</keyword>
<name>A0A927EAT9_9HYPH</name>
<evidence type="ECO:0000256" key="2">
    <source>
        <dbReference type="ARBA" id="ARBA00005695"/>
    </source>
</evidence>
<keyword evidence="3 4" id="KW-0732">Signal</keyword>
<gene>
    <name evidence="6" type="ORF">IED13_12625</name>
</gene>
<dbReference type="InterPro" id="IPR000914">
    <property type="entry name" value="SBP_5_dom"/>
</dbReference>
<dbReference type="Gene3D" id="3.40.190.10">
    <property type="entry name" value="Periplasmic binding protein-like II"/>
    <property type="match status" value="1"/>
</dbReference>
<feature type="domain" description="Solute-binding protein family 5" evidence="5">
    <location>
        <begin position="67"/>
        <end position="432"/>
    </location>
</feature>
<dbReference type="AlphaFoldDB" id="A0A927EAT9"/>
<evidence type="ECO:0000256" key="1">
    <source>
        <dbReference type="ARBA" id="ARBA00004418"/>
    </source>
</evidence>
<dbReference type="Pfam" id="PF00496">
    <property type="entry name" value="SBP_bac_5"/>
    <property type="match status" value="1"/>
</dbReference>
<evidence type="ECO:0000313" key="7">
    <source>
        <dbReference type="Proteomes" id="UP000619295"/>
    </source>
</evidence>
<feature type="chain" id="PRO_5037105693" evidence="4">
    <location>
        <begin position="24"/>
        <end position="516"/>
    </location>
</feature>
<dbReference type="GO" id="GO:0030288">
    <property type="term" value="C:outer membrane-bounded periplasmic space"/>
    <property type="evidence" value="ECO:0007669"/>
    <property type="project" value="UniProtKB-ARBA"/>
</dbReference>
<dbReference type="Proteomes" id="UP000619295">
    <property type="component" value="Unassembled WGS sequence"/>
</dbReference>
<comment type="similarity">
    <text evidence="2">Belongs to the bacterial solute-binding protein 5 family.</text>
</comment>
<dbReference type="EMBL" id="JACXWY010000006">
    <property type="protein sequence ID" value="MBD3846545.1"/>
    <property type="molecule type" value="Genomic_DNA"/>
</dbReference>
<dbReference type="GO" id="GO:0043190">
    <property type="term" value="C:ATP-binding cassette (ABC) transporter complex"/>
    <property type="evidence" value="ECO:0007669"/>
    <property type="project" value="InterPro"/>
</dbReference>
<dbReference type="PANTHER" id="PTHR30290">
    <property type="entry name" value="PERIPLASMIC BINDING COMPONENT OF ABC TRANSPORTER"/>
    <property type="match status" value="1"/>
</dbReference>
<evidence type="ECO:0000259" key="5">
    <source>
        <dbReference type="Pfam" id="PF00496"/>
    </source>
</evidence>
<evidence type="ECO:0000313" key="6">
    <source>
        <dbReference type="EMBL" id="MBD3846545.1"/>
    </source>
</evidence>
<dbReference type="GO" id="GO:0015833">
    <property type="term" value="P:peptide transport"/>
    <property type="evidence" value="ECO:0007669"/>
    <property type="project" value="TreeGrafter"/>
</dbReference>
<feature type="signal peptide" evidence="4">
    <location>
        <begin position="1"/>
        <end position="23"/>
    </location>
</feature>
<comment type="caution">
    <text evidence="6">The sequence shown here is derived from an EMBL/GenBank/DDBJ whole genome shotgun (WGS) entry which is preliminary data.</text>
</comment>
<dbReference type="SUPFAM" id="SSF53850">
    <property type="entry name" value="Periplasmic binding protein-like II"/>
    <property type="match status" value="1"/>
</dbReference>
<dbReference type="InterPro" id="IPR023765">
    <property type="entry name" value="SBP_5_CS"/>
</dbReference>
<sequence length="516" mass="56743">MRAIAVLTLGLSAFAAAGSGAHAQTLRTMLTSDIRGVMPGRSPDTATGSVLQNIYEGLVAWRADGSVAPMLAEKIETSDDGKTYTFTLREGVKFHNGAPLTAKEVVWTWERFLDPKSAWPCRGAFNGTNATKIESVKALDDRRVAFQLAERSGSFLSAMARADCDSAGIAHPDAVDANGNWTTAIGTGPFKMTEWRKGQYVELSRFADYKSRSEPSDGLAGAKEAKVEKVRINLVPDAQVAKLGILQGQLDLWTDVDAASIKDFANDKNVTVTTTPVAGIYTIPLQSRDPVLADPRIRQAISHAIDRKSLAKAVLDDESIASPSLIPLTSRFYGQVERDGAEYDPDKARALIKASGYKGDRIVLITSKASPIMSDTAIYLQSMLQAVGLNVDVEIMEFATQFERFYSGRYQMMVWNLTPYLDPLFIVERFTGDKARQPDKVWDSPASKELLKKLVLADDQQDKQALYDEVHRLQMSEAPLIVWGTRATTIAVRKNVSGFQPWPGQKPRYWNVSVTP</sequence>